<keyword evidence="7" id="KW-0496">Mitochondrion</keyword>
<feature type="domain" description="Peripheral subunit-binding (PSBD)" evidence="13">
    <location>
        <begin position="376"/>
        <end position="413"/>
    </location>
</feature>
<keyword evidence="6" id="KW-0809">Transit peptide</keyword>
<comment type="similarity">
    <text evidence="3 10">Belongs to the 2-oxoacid dehydrogenase family.</text>
</comment>
<evidence type="ECO:0000259" key="12">
    <source>
        <dbReference type="PROSITE" id="PS50968"/>
    </source>
</evidence>
<dbReference type="PROSITE" id="PS00189">
    <property type="entry name" value="LIPOYL"/>
    <property type="match status" value="1"/>
</dbReference>
<dbReference type="GO" id="GO:0005829">
    <property type="term" value="C:cytosol"/>
    <property type="evidence" value="ECO:0007669"/>
    <property type="project" value="UniProtKB-ARBA"/>
</dbReference>
<keyword evidence="5 10" id="KW-0450">Lipoyl</keyword>
<dbReference type="GO" id="GO:0005759">
    <property type="term" value="C:mitochondrial matrix"/>
    <property type="evidence" value="ECO:0007669"/>
    <property type="project" value="UniProtKB-SubCell"/>
</dbReference>
<evidence type="ECO:0000256" key="3">
    <source>
        <dbReference type="ARBA" id="ARBA00007317"/>
    </source>
</evidence>
<dbReference type="EC" id="2.3.1.-" evidence="10"/>
<dbReference type="GO" id="GO:0043754">
    <property type="term" value="F:dihydrolipoamide branched chain acyltransferase activity"/>
    <property type="evidence" value="ECO:0007669"/>
    <property type="project" value="UniProtKB-EC"/>
</dbReference>
<comment type="subcellular location">
    <subcellularLocation>
        <location evidence="2">Mitochondrion matrix</location>
    </subcellularLocation>
</comment>
<proteinExistence type="inferred from homology"/>
<dbReference type="OrthoDB" id="15567at2759"/>
<comment type="caution">
    <text evidence="14">The sequence shown here is derived from an EMBL/GenBank/DDBJ whole genome shotgun (WGS) entry which is preliminary data.</text>
</comment>
<dbReference type="SUPFAM" id="SSF47005">
    <property type="entry name" value="Peripheral subunit-binding domain of 2-oxo acid dehydrogenase complex"/>
    <property type="match status" value="1"/>
</dbReference>
<feature type="region of interest" description="Disordered" evidence="11">
    <location>
        <begin position="325"/>
        <end position="375"/>
    </location>
</feature>
<dbReference type="GO" id="GO:0031405">
    <property type="term" value="F:lipoic acid binding"/>
    <property type="evidence" value="ECO:0007669"/>
    <property type="project" value="TreeGrafter"/>
</dbReference>
<feature type="domain" description="Lipoyl-binding" evidence="12">
    <location>
        <begin position="243"/>
        <end position="318"/>
    </location>
</feature>
<comment type="cofactor">
    <cofactor evidence="1 10">
        <name>(R)-lipoate</name>
        <dbReference type="ChEBI" id="CHEBI:83088"/>
    </cofactor>
</comment>
<dbReference type="Proteomes" id="UP000321518">
    <property type="component" value="Unassembled WGS sequence"/>
</dbReference>
<dbReference type="InterPro" id="IPR023213">
    <property type="entry name" value="CAT-like_dom_sf"/>
</dbReference>
<evidence type="ECO:0000256" key="8">
    <source>
        <dbReference type="ARBA" id="ARBA00023315"/>
    </source>
</evidence>
<keyword evidence="4 10" id="KW-0808">Transferase</keyword>
<dbReference type="CDD" id="cd06849">
    <property type="entry name" value="lipoyl_domain"/>
    <property type="match status" value="1"/>
</dbReference>
<dbReference type="FunFam" id="4.10.320.10:FF:000002">
    <property type="entry name" value="Dihydrolipoamide acetyltransferase component of pyruvate dehydrogenase complex"/>
    <property type="match status" value="1"/>
</dbReference>
<dbReference type="InterPro" id="IPR011053">
    <property type="entry name" value="Single_hybrid_motif"/>
</dbReference>
<name>A0A511KP53_RHOTO</name>
<dbReference type="InterPro" id="IPR003016">
    <property type="entry name" value="2-oxoA_DH_lipoyl-BS"/>
</dbReference>
<dbReference type="PANTHER" id="PTHR43178">
    <property type="entry name" value="DIHYDROLIPOAMIDE ACETYLTRANSFERASE COMPONENT OF PYRUVATE DEHYDROGENASE COMPLEX"/>
    <property type="match status" value="1"/>
</dbReference>
<dbReference type="PROSITE" id="PS51826">
    <property type="entry name" value="PSBD"/>
    <property type="match status" value="1"/>
</dbReference>
<dbReference type="Pfam" id="PF00364">
    <property type="entry name" value="Biotin_lipoyl"/>
    <property type="match status" value="1"/>
</dbReference>
<dbReference type="Gene3D" id="4.10.320.10">
    <property type="entry name" value="E3-binding domain"/>
    <property type="match status" value="1"/>
</dbReference>
<dbReference type="GO" id="GO:0045333">
    <property type="term" value="P:cellular respiration"/>
    <property type="evidence" value="ECO:0007669"/>
    <property type="project" value="UniProtKB-ARBA"/>
</dbReference>
<dbReference type="GO" id="GO:0016407">
    <property type="term" value="F:acetyltransferase activity"/>
    <property type="evidence" value="ECO:0007669"/>
    <property type="project" value="TreeGrafter"/>
</dbReference>
<dbReference type="InterPro" id="IPR036625">
    <property type="entry name" value="E3-bd_dom_sf"/>
</dbReference>
<evidence type="ECO:0000313" key="15">
    <source>
        <dbReference type="Proteomes" id="UP000321518"/>
    </source>
</evidence>
<protein>
    <recommendedName>
        <fullName evidence="10">Dihydrolipoamide acetyltransferase component of pyruvate dehydrogenase complex</fullName>
        <ecNumber evidence="10">2.3.1.-</ecNumber>
    </recommendedName>
</protein>
<dbReference type="InterPro" id="IPR001078">
    <property type="entry name" value="2-oxoacid_DH_actylTfrase"/>
</dbReference>
<dbReference type="Gene3D" id="3.30.559.10">
    <property type="entry name" value="Chloramphenicol acetyltransferase-like domain"/>
    <property type="match status" value="1"/>
</dbReference>
<organism evidence="14 15">
    <name type="scientific">Rhodotorula toruloides</name>
    <name type="common">Yeast</name>
    <name type="synonym">Rhodosporidium toruloides</name>
    <dbReference type="NCBI Taxonomy" id="5286"/>
    <lineage>
        <taxon>Eukaryota</taxon>
        <taxon>Fungi</taxon>
        <taxon>Dikarya</taxon>
        <taxon>Basidiomycota</taxon>
        <taxon>Pucciniomycotina</taxon>
        <taxon>Microbotryomycetes</taxon>
        <taxon>Sporidiobolales</taxon>
        <taxon>Sporidiobolaceae</taxon>
        <taxon>Rhodotorula</taxon>
    </lineage>
</organism>
<evidence type="ECO:0000256" key="11">
    <source>
        <dbReference type="SAM" id="MobiDB-lite"/>
    </source>
</evidence>
<feature type="region of interest" description="Disordered" evidence="11">
    <location>
        <begin position="416"/>
        <end position="446"/>
    </location>
</feature>
<evidence type="ECO:0000256" key="2">
    <source>
        <dbReference type="ARBA" id="ARBA00004305"/>
    </source>
</evidence>
<dbReference type="InterPro" id="IPR000089">
    <property type="entry name" value="Biotin_lipoyl"/>
</dbReference>
<feature type="compositionally biased region" description="Polar residues" evidence="11">
    <location>
        <begin position="347"/>
        <end position="358"/>
    </location>
</feature>
<dbReference type="EMBL" id="BJWK01000014">
    <property type="protein sequence ID" value="GEM11294.1"/>
    <property type="molecule type" value="Genomic_DNA"/>
</dbReference>
<evidence type="ECO:0000256" key="5">
    <source>
        <dbReference type="ARBA" id="ARBA00022823"/>
    </source>
</evidence>
<evidence type="ECO:0000313" key="14">
    <source>
        <dbReference type="EMBL" id="GEM11294.1"/>
    </source>
</evidence>
<dbReference type="PANTHER" id="PTHR43178:SF5">
    <property type="entry name" value="LIPOAMIDE ACYLTRANSFERASE COMPONENT OF BRANCHED-CHAIN ALPHA-KETO ACID DEHYDROGENASE COMPLEX, MITOCHONDRIAL"/>
    <property type="match status" value="1"/>
</dbReference>
<dbReference type="SUPFAM" id="SSF51230">
    <property type="entry name" value="Single hybrid motif"/>
    <property type="match status" value="1"/>
</dbReference>
<dbReference type="Gene3D" id="2.40.50.100">
    <property type="match status" value="1"/>
</dbReference>
<feature type="compositionally biased region" description="Low complexity" evidence="11">
    <location>
        <begin position="416"/>
        <end position="439"/>
    </location>
</feature>
<dbReference type="SUPFAM" id="SSF52777">
    <property type="entry name" value="CoA-dependent acyltransferases"/>
    <property type="match status" value="1"/>
</dbReference>
<keyword evidence="8 10" id="KW-0012">Acyltransferase</keyword>
<dbReference type="InterPro" id="IPR004167">
    <property type="entry name" value="PSBD"/>
</dbReference>
<reference evidence="14 15" key="1">
    <citation type="submission" date="2019-07" db="EMBL/GenBank/DDBJ databases">
        <title>Rhodotorula toruloides NBRC10032 genome sequencing.</title>
        <authorList>
            <person name="Shida Y."/>
            <person name="Takaku H."/>
            <person name="Ogasawara W."/>
            <person name="Mori K."/>
        </authorList>
    </citation>
    <scope>NUCLEOTIDE SEQUENCE [LARGE SCALE GENOMIC DNA]</scope>
    <source>
        <strain evidence="14 15">NBRC10032</strain>
    </source>
</reference>
<dbReference type="PROSITE" id="PS50968">
    <property type="entry name" value="BIOTINYL_LIPOYL"/>
    <property type="match status" value="1"/>
</dbReference>
<evidence type="ECO:0000256" key="10">
    <source>
        <dbReference type="RuleBase" id="RU003423"/>
    </source>
</evidence>
<dbReference type="AlphaFoldDB" id="A0A511KP53"/>
<evidence type="ECO:0000256" key="4">
    <source>
        <dbReference type="ARBA" id="ARBA00022679"/>
    </source>
</evidence>
<accession>A0A511KP53</accession>
<dbReference type="InterPro" id="IPR050743">
    <property type="entry name" value="2-oxoacid_DH_E2_comp"/>
</dbReference>
<sequence>MALSRTLLSPLHRFPVLWSSYRPLLRAARTAPLDEHHRLAIEQYIKREFRQWRRLRTADKVRPKLREAEEFLHRLESAAHSTGHLERMRELADHLILRQAKKPMHVVKPRLVPRPVPSIIRASAFNPPMLRMRPQPIKTTMMICDRRRASQRRYDKRVLAKELVDISEQEERIERAAGVRDSRQQAIATTRVADEWRDWIRQAQRREQREYKRKERQQLSRRIELRGTPSRLFSASATPAGQVKPFVLADIGEGITECEIVKWLVKEGDVIEEFDPVVEVMSDKASVEITSPFSGKIASLAGAAGDMLKVGSVLCSIEVAGGESDAEAAPPAAQSAPEPSPAPTTPSVAFSLSSSTGFSLAPSHTPHSRPSSNDILATPATRRFAREHNVDLSSITGTGRDGRITKEDIWNFVSESASSATTTAPARVPAPSGGSAPAPTAESTTIPLNSTRKAMYRAMSASLQIPHFSYSDVVDVTAIERMRLTLAANIPLQYRKTLKPADEATLARHEQWSGAARVDPTRQFDRITLLPLLLKALSLAMSEHPIFTCTLSPPPSAGPASTDPSLVRRPTHDISVALSNPSPAGGLFTPVLRSVDSSSVFDLASRLAHLQSLLPSSGNGAPKFPPEYQGAGTLTLSNIGVIGGRTTHPVVPPTGQLAIGAIGRTRVETRFVDEARAKRVASGVEGPAELKIEPRLVMDVTFSADHRVVEGVELARLVESWKRIVENPARLAA</sequence>
<dbReference type="FunFam" id="2.40.50.100:FF:000013">
    <property type="entry name" value="Dihydrolipoamide acetyltransferase component of pyruvate dehydrogenase complex"/>
    <property type="match status" value="1"/>
</dbReference>
<evidence type="ECO:0000256" key="1">
    <source>
        <dbReference type="ARBA" id="ARBA00001938"/>
    </source>
</evidence>
<comment type="catalytic activity">
    <reaction evidence="9">
        <text>N(6)-[(R)-dihydrolipoyl]-L-lysyl-[protein] + 2-methylpropanoyl-CoA = N(6)-[(R)-S(8)-2-methylpropanoyldihydrolipoyl]-L-lysyl-[protein] + CoA</text>
        <dbReference type="Rhea" id="RHEA:18865"/>
        <dbReference type="Rhea" id="RHEA-COMP:10475"/>
        <dbReference type="Rhea" id="RHEA-COMP:10497"/>
        <dbReference type="ChEBI" id="CHEBI:57287"/>
        <dbReference type="ChEBI" id="CHEBI:57338"/>
        <dbReference type="ChEBI" id="CHEBI:83100"/>
        <dbReference type="ChEBI" id="CHEBI:83142"/>
        <dbReference type="EC" id="2.3.1.168"/>
    </reaction>
    <physiologicalReaction direction="left-to-right" evidence="9">
        <dbReference type="Rhea" id="RHEA:18866"/>
    </physiologicalReaction>
</comment>
<evidence type="ECO:0000259" key="13">
    <source>
        <dbReference type="PROSITE" id="PS51826"/>
    </source>
</evidence>
<evidence type="ECO:0000256" key="9">
    <source>
        <dbReference type="ARBA" id="ARBA00051775"/>
    </source>
</evidence>
<evidence type="ECO:0000256" key="7">
    <source>
        <dbReference type="ARBA" id="ARBA00023128"/>
    </source>
</evidence>
<evidence type="ECO:0000256" key="6">
    <source>
        <dbReference type="ARBA" id="ARBA00022946"/>
    </source>
</evidence>
<feature type="compositionally biased region" description="Low complexity" evidence="11">
    <location>
        <begin position="327"/>
        <end position="337"/>
    </location>
</feature>
<dbReference type="Pfam" id="PF02817">
    <property type="entry name" value="E3_binding"/>
    <property type="match status" value="1"/>
</dbReference>
<gene>
    <name evidence="14" type="ORF">Rt10032_c14g5311</name>
</gene>
<dbReference type="Pfam" id="PF00198">
    <property type="entry name" value="2-oxoacid_dh"/>
    <property type="match status" value="1"/>
</dbReference>